<accession>A0A644VT28</accession>
<gene>
    <name evidence="1" type="ORF">SDC9_40640</name>
</gene>
<sequence length="139" mass="15919">MEQKDYLLREIEKIGALLRAIRQRLFGGKKSGAIQPALVVDAAKEELMRETNFDLDKFLSPDTQFTNDYILSFAGFSTENIELLADFLSEIGINDNSSHSEMYLEKALQLYNLCNLKSKVYSFDRENKINSIRNALQSK</sequence>
<dbReference type="AlphaFoldDB" id="A0A644VT28"/>
<protein>
    <submittedName>
        <fullName evidence="1">Uncharacterized protein</fullName>
    </submittedName>
</protein>
<evidence type="ECO:0000313" key="1">
    <source>
        <dbReference type="EMBL" id="MPL94486.1"/>
    </source>
</evidence>
<proteinExistence type="predicted"/>
<comment type="caution">
    <text evidence="1">The sequence shown here is derived from an EMBL/GenBank/DDBJ whole genome shotgun (WGS) entry which is preliminary data.</text>
</comment>
<organism evidence="1">
    <name type="scientific">bioreactor metagenome</name>
    <dbReference type="NCBI Taxonomy" id="1076179"/>
    <lineage>
        <taxon>unclassified sequences</taxon>
        <taxon>metagenomes</taxon>
        <taxon>ecological metagenomes</taxon>
    </lineage>
</organism>
<name>A0A644VT28_9ZZZZ</name>
<dbReference type="EMBL" id="VSSQ01000429">
    <property type="protein sequence ID" value="MPL94486.1"/>
    <property type="molecule type" value="Genomic_DNA"/>
</dbReference>
<reference evidence="1" key="1">
    <citation type="submission" date="2019-08" db="EMBL/GenBank/DDBJ databases">
        <authorList>
            <person name="Kucharzyk K."/>
            <person name="Murdoch R.W."/>
            <person name="Higgins S."/>
            <person name="Loffler F."/>
        </authorList>
    </citation>
    <scope>NUCLEOTIDE SEQUENCE</scope>
</reference>